<dbReference type="Pfam" id="PF25390">
    <property type="entry name" value="WD40_RLD"/>
    <property type="match status" value="1"/>
</dbReference>
<keyword evidence="14" id="KW-0969">Cilium</keyword>
<evidence type="ECO:0000259" key="23">
    <source>
        <dbReference type="Pfam" id="PF25390"/>
    </source>
</evidence>
<evidence type="ECO:0000256" key="5">
    <source>
        <dbReference type="ARBA" id="ARBA00022481"/>
    </source>
</evidence>
<evidence type="ECO:0000256" key="1">
    <source>
        <dbReference type="ARBA" id="ARBA00004120"/>
    </source>
</evidence>
<feature type="compositionally biased region" description="Basic and acidic residues" evidence="22">
    <location>
        <begin position="885"/>
        <end position="927"/>
    </location>
</feature>
<dbReference type="Proteomes" id="UP001159641">
    <property type="component" value="Unassembled WGS sequence"/>
</dbReference>
<keyword evidence="7" id="KW-0597">Phosphoprotein</keyword>
<keyword evidence="11" id="KW-0970">Cilium biogenesis/degradation</keyword>
<keyword evidence="16" id="KW-0966">Cell projection</keyword>
<feature type="compositionally biased region" description="Acidic residues" evidence="22">
    <location>
        <begin position="1319"/>
        <end position="1329"/>
    </location>
</feature>
<feature type="domain" description="RCC1-like" evidence="23">
    <location>
        <begin position="38"/>
        <end position="363"/>
    </location>
</feature>
<feature type="compositionally biased region" description="Basic and acidic residues" evidence="22">
    <location>
        <begin position="820"/>
        <end position="856"/>
    </location>
</feature>
<evidence type="ECO:0000256" key="22">
    <source>
        <dbReference type="SAM" id="MobiDB-lite"/>
    </source>
</evidence>
<feature type="compositionally biased region" description="Basic and acidic residues" evidence="22">
    <location>
        <begin position="1253"/>
        <end position="1279"/>
    </location>
</feature>
<gene>
    <name evidence="24" type="ORF">J1605_005681</name>
</gene>
<evidence type="ECO:0000256" key="17">
    <source>
        <dbReference type="ARBA" id="ARBA00023288"/>
    </source>
</evidence>
<proteinExistence type="predicted"/>
<feature type="repeat" description="RCC1" evidence="21">
    <location>
        <begin position="261"/>
        <end position="313"/>
    </location>
</feature>
<feature type="compositionally biased region" description="Basic and acidic residues" evidence="22">
    <location>
        <begin position="528"/>
        <end position="544"/>
    </location>
</feature>
<evidence type="ECO:0000256" key="4">
    <source>
        <dbReference type="ARBA" id="ARBA00004611"/>
    </source>
</evidence>
<feature type="compositionally biased region" description="Acidic residues" evidence="22">
    <location>
        <begin position="981"/>
        <end position="1252"/>
    </location>
</feature>
<keyword evidence="10" id="KW-0677">Repeat</keyword>
<dbReference type="PROSITE" id="PS50012">
    <property type="entry name" value="RCC1_3"/>
    <property type="match status" value="6"/>
</dbReference>
<feature type="region of interest" description="Disordered" evidence="22">
    <location>
        <begin position="625"/>
        <end position="651"/>
    </location>
</feature>
<dbReference type="InterPro" id="IPR009091">
    <property type="entry name" value="RCC1/BLIP-II"/>
</dbReference>
<dbReference type="InterPro" id="IPR000408">
    <property type="entry name" value="Reg_chr_condens"/>
</dbReference>
<evidence type="ECO:0000256" key="6">
    <source>
        <dbReference type="ARBA" id="ARBA00022490"/>
    </source>
</evidence>
<feature type="compositionally biased region" description="Acidic residues" evidence="22">
    <location>
        <begin position="810"/>
        <end position="819"/>
    </location>
</feature>
<feature type="compositionally biased region" description="Acidic residues" evidence="22">
    <location>
        <begin position="717"/>
        <end position="727"/>
    </location>
</feature>
<feature type="repeat" description="RCC1" evidence="21">
    <location>
        <begin position="54"/>
        <end position="105"/>
    </location>
</feature>
<keyword evidence="19" id="KW-0844">Vision</keyword>
<feature type="repeat" description="RCC1" evidence="21">
    <location>
        <begin position="209"/>
        <end position="261"/>
    </location>
</feature>
<dbReference type="GO" id="GO:0005813">
    <property type="term" value="C:centrosome"/>
    <property type="evidence" value="ECO:0007669"/>
    <property type="project" value="UniProtKB-SubCell"/>
</dbReference>
<feature type="region of interest" description="Disordered" evidence="22">
    <location>
        <begin position="789"/>
        <end position="1363"/>
    </location>
</feature>
<evidence type="ECO:0000256" key="7">
    <source>
        <dbReference type="ARBA" id="ARBA00022553"/>
    </source>
</evidence>
<feature type="compositionally biased region" description="Low complexity" evidence="22">
    <location>
        <begin position="868"/>
        <end position="878"/>
    </location>
</feature>
<evidence type="ECO:0000256" key="13">
    <source>
        <dbReference type="ARBA" id="ARBA00023034"/>
    </source>
</evidence>
<dbReference type="PROSITE" id="PS00626">
    <property type="entry name" value="RCC1_2"/>
    <property type="match status" value="3"/>
</dbReference>
<feature type="compositionally biased region" description="Acidic residues" evidence="22">
    <location>
        <begin position="1280"/>
        <end position="1290"/>
    </location>
</feature>
<dbReference type="Gene3D" id="2.130.10.30">
    <property type="entry name" value="Regulator of chromosome condensation 1/beta-lactamase-inhibitor protein II"/>
    <property type="match status" value="1"/>
</dbReference>
<evidence type="ECO:0000256" key="12">
    <source>
        <dbReference type="ARBA" id="ARBA00022846"/>
    </source>
</evidence>
<feature type="compositionally biased region" description="Acidic residues" evidence="22">
    <location>
        <begin position="938"/>
        <end position="949"/>
    </location>
</feature>
<evidence type="ECO:0000256" key="18">
    <source>
        <dbReference type="ARBA" id="ARBA00023289"/>
    </source>
</evidence>
<evidence type="ECO:0000256" key="3">
    <source>
        <dbReference type="ARBA" id="ARBA00004555"/>
    </source>
</evidence>
<protein>
    <recommendedName>
        <fullName evidence="20">X-linked retinitis pigmentosa GTPase regulator</fullName>
    </recommendedName>
</protein>
<dbReference type="GO" id="GO:0005794">
    <property type="term" value="C:Golgi apparatus"/>
    <property type="evidence" value="ECO:0007669"/>
    <property type="project" value="UniProtKB-SubCell"/>
</dbReference>
<evidence type="ECO:0000256" key="16">
    <source>
        <dbReference type="ARBA" id="ARBA00023273"/>
    </source>
</evidence>
<dbReference type="GO" id="GO:0007601">
    <property type="term" value="P:visual perception"/>
    <property type="evidence" value="ECO:0007669"/>
    <property type="project" value="UniProtKB-KW"/>
</dbReference>
<evidence type="ECO:0000256" key="9">
    <source>
        <dbReference type="ARBA" id="ARBA00022658"/>
    </source>
</evidence>
<comment type="subcellular location">
    <subcellularLocation>
        <location evidence="1">Cytoplasm</location>
        <location evidence="1">Cytoskeleton</location>
        <location evidence="1">Cilium basal body</location>
    </subcellularLocation>
    <subcellularLocation>
        <location evidence="4">Cytoplasm</location>
        <location evidence="4">Cytoskeleton</location>
        <location evidence="4">Flagellum axoneme</location>
    </subcellularLocation>
    <subcellularLocation>
        <location evidence="2">Cytoplasm</location>
        <location evidence="2">Cytoskeleton</location>
        <location evidence="2">Microtubule organizing center</location>
        <location evidence="2">Centrosome</location>
    </subcellularLocation>
    <subcellularLocation>
        <location evidence="3">Golgi apparatus</location>
    </subcellularLocation>
</comment>
<name>A0AB34H7W0_ESCRO</name>
<dbReference type="PRINTS" id="PR00633">
    <property type="entry name" value="RCCNDNSATION"/>
</dbReference>
<evidence type="ECO:0000256" key="10">
    <source>
        <dbReference type="ARBA" id="ARBA00022737"/>
    </source>
</evidence>
<dbReference type="PANTHER" id="PTHR22872">
    <property type="entry name" value="BTK-BINDING PROTEIN-RELATED"/>
    <property type="match status" value="1"/>
</dbReference>
<dbReference type="SUPFAM" id="SSF50985">
    <property type="entry name" value="RCC1/BLIP-II"/>
    <property type="match status" value="1"/>
</dbReference>
<feature type="region of interest" description="Disordered" evidence="22">
    <location>
        <begin position="692"/>
        <end position="758"/>
    </location>
</feature>
<dbReference type="FunFam" id="2.130.10.30:FF:000013">
    <property type="entry name" value="Retinitis pigmentosa GTPase regulator isoform 1"/>
    <property type="match status" value="1"/>
</dbReference>
<evidence type="ECO:0000313" key="25">
    <source>
        <dbReference type="Proteomes" id="UP001159641"/>
    </source>
</evidence>
<keyword evidence="18" id="KW-0636">Prenylation</keyword>
<keyword evidence="15" id="KW-0206">Cytoskeleton</keyword>
<evidence type="ECO:0000256" key="21">
    <source>
        <dbReference type="PROSITE-ProRule" id="PRU00235"/>
    </source>
</evidence>
<comment type="caution">
    <text evidence="24">The sequence shown here is derived from an EMBL/GenBank/DDBJ whole genome shotgun (WGS) entry which is preliminary data.</text>
</comment>
<keyword evidence="9" id="KW-0344">Guanine-nucleotide releasing factor</keyword>
<evidence type="ECO:0000256" key="19">
    <source>
        <dbReference type="ARBA" id="ARBA00023305"/>
    </source>
</evidence>
<dbReference type="GO" id="GO:0030030">
    <property type="term" value="P:cell projection organization"/>
    <property type="evidence" value="ECO:0007669"/>
    <property type="project" value="UniProtKB-KW"/>
</dbReference>
<evidence type="ECO:0000256" key="15">
    <source>
        <dbReference type="ARBA" id="ARBA00023212"/>
    </source>
</evidence>
<feature type="region of interest" description="Disordered" evidence="22">
    <location>
        <begin position="528"/>
        <end position="558"/>
    </location>
</feature>
<feature type="region of interest" description="Disordered" evidence="22">
    <location>
        <begin position="588"/>
        <end position="607"/>
    </location>
</feature>
<keyword evidence="13" id="KW-0333">Golgi apparatus</keyword>
<reference evidence="24 25" key="1">
    <citation type="submission" date="2022-11" db="EMBL/GenBank/DDBJ databases">
        <title>Whole genome sequence of Eschrichtius robustus ER-17-0199.</title>
        <authorList>
            <person name="Bruniche-Olsen A."/>
            <person name="Black A.N."/>
            <person name="Fields C.J."/>
            <person name="Walden K."/>
            <person name="Dewoody J.A."/>
        </authorList>
    </citation>
    <scope>NUCLEOTIDE SEQUENCE [LARGE SCALE GENOMIC DNA]</scope>
    <source>
        <strain evidence="24">ER-17-0199</strain>
        <tissue evidence="24">Blubber</tissue>
    </source>
</reference>
<keyword evidence="17" id="KW-0449">Lipoprotein</keyword>
<evidence type="ECO:0000256" key="14">
    <source>
        <dbReference type="ARBA" id="ARBA00023069"/>
    </source>
</evidence>
<keyword evidence="8" id="KW-0716">Sensory transduction</keyword>
<evidence type="ECO:0000256" key="8">
    <source>
        <dbReference type="ARBA" id="ARBA00022606"/>
    </source>
</evidence>
<feature type="compositionally biased region" description="Gly residues" evidence="22">
    <location>
        <begin position="857"/>
        <end position="867"/>
    </location>
</feature>
<dbReference type="PANTHER" id="PTHR22872:SF9">
    <property type="entry name" value="X-LINKED RETINITIS PIGMENTOSA GTPASE REGULATOR"/>
    <property type="match status" value="1"/>
</dbReference>
<organism evidence="24 25">
    <name type="scientific">Eschrichtius robustus</name>
    <name type="common">California gray whale</name>
    <name type="synonym">Eschrichtius gibbosus</name>
    <dbReference type="NCBI Taxonomy" id="9764"/>
    <lineage>
        <taxon>Eukaryota</taxon>
        <taxon>Metazoa</taxon>
        <taxon>Chordata</taxon>
        <taxon>Craniata</taxon>
        <taxon>Vertebrata</taxon>
        <taxon>Euteleostomi</taxon>
        <taxon>Mammalia</taxon>
        <taxon>Eutheria</taxon>
        <taxon>Laurasiatheria</taxon>
        <taxon>Artiodactyla</taxon>
        <taxon>Whippomorpha</taxon>
        <taxon>Cetacea</taxon>
        <taxon>Mysticeti</taxon>
        <taxon>Eschrichtiidae</taxon>
        <taxon>Eschrichtius</taxon>
    </lineage>
</organism>
<keyword evidence="5" id="KW-0488">Methylation</keyword>
<keyword evidence="25" id="KW-1185">Reference proteome</keyword>
<dbReference type="InterPro" id="IPR058923">
    <property type="entry name" value="RCC1-like_dom"/>
</dbReference>
<evidence type="ECO:0000256" key="11">
    <source>
        <dbReference type="ARBA" id="ARBA00022794"/>
    </source>
</evidence>
<dbReference type="InterPro" id="IPR051625">
    <property type="entry name" value="Signaling_Regulatory_Domain"/>
</dbReference>
<evidence type="ECO:0000256" key="20">
    <source>
        <dbReference type="ARBA" id="ARBA00073293"/>
    </source>
</evidence>
<feature type="compositionally biased region" description="Polar residues" evidence="22">
    <location>
        <begin position="593"/>
        <end position="607"/>
    </location>
</feature>
<feature type="region of interest" description="Disordered" evidence="22">
    <location>
        <begin position="406"/>
        <end position="435"/>
    </location>
</feature>
<feature type="compositionally biased region" description="Basic and acidic residues" evidence="22">
    <location>
        <begin position="692"/>
        <end position="704"/>
    </location>
</feature>
<feature type="repeat" description="RCC1" evidence="21">
    <location>
        <begin position="314"/>
        <end position="367"/>
    </location>
</feature>
<dbReference type="GO" id="GO:0005929">
    <property type="term" value="C:cilium"/>
    <property type="evidence" value="ECO:0007669"/>
    <property type="project" value="UniProtKB-ARBA"/>
</dbReference>
<keyword evidence="6" id="KW-0963">Cytoplasm</keyword>
<sequence>MAEPEEVVPDSGAVFTFGKTEIAENIPSKFWFKNDIPIYLSCGDEHTAVITGNNKLFVFGSNNWGQLGLGSKSTVNKPTCVKALKPEKVKFAACGRNHTLVSTEGGKVYAAGGNTEGQLGLGDTEERNTFHLISFFTSQHKIKQLSAGSNTSAALTEDGELFMWGDNSEGQIGLQNITSICVPHQVTIGKPISWISCGYYHSAFVTTEGELYTFGEPEYGKLGLPGKLLINHKVPQLVPGIPQKVIQVACGGGHTVVLTENAVYTFGLGHFGQLGLGTFIFETSEPKAIENIKDQKISYVFCGENHTALITDLGLMYTFGDDRRGKLGLGLESFANQFVPTLCSNFLKFIVQLVACGGCHMLVFATPRLDVAEDVELHEINDCCLPSATSLPISDLTSGNVLQRSLSARVRRREREKSSDSIQTTGTLPPIAGTLVPPVCSSPRSVPFCMPTTNLLEKMMPDKEGPMPPMEPDYFQHKITKGKETDSFSAEDSESLGETTDVLNMTHMMSLNSNEKLLKLSPIQKQKKQETIEKLKQHTAHTENDGSNEYESEEMSKKMKEGKAYKQLLAKGMYMMQAAVTMEAFSDEDVGNDSGQQRPQADTSAESLQKGIFRHENKHGVYPLNSKEIEKESDEGQSQKDSEVEEIVSKTETGLVKMTGLNDIRKSEENRKNIDTFLDDLPNRDMNIEDEENKNFVKESKSNKQDMIFDNERESIEEPDSYLEVEGESQQGTADGFKQPESIEFSSGEKEDEVETDQNLWYSRKFIEQGHEEEIEHRMSKYMAKYGFKGDHISEEQEGEDDSEGRGIEEQEIEINEEVPGEKEEEEAKLLSDDLTDRAEVSEGEGKPGGEAEHVPEGGGEGIGKEGNSGVEQRSGTGSEEGEEEKDKGGGETESLGKGEKDLKEEEEREQKEREQGHQEERNKGLEEGEGSEQAGGEGEEEEGKEEEGGEGKAGEEKREGKGEEEKGEGEEEQEGKGVEVEEGEGQEGEEEGQEEEGGEEEGEGGEEEGDEEQEGEGGAEEGGDEGEEEGEEGEEEEGEGEREGEEEGGEGQGEEEGEEGEEEGEEGEEEGEEGEEEEGDGEGEGEREGEEEGGEGQGEEEGEGEGEEEEEEGEGEGEEGEEEEGEEEGEGQEADGEGEEEGEEGEGEEEGGEEEGEREGEREEEEGEEEGQEAEGEGEEEGEEGGEEEEGEGEEGGEGEGEGEEEGEGEGEGEDEGEGQEAEGEGEEEGEEGGEEEEGEEEEGEGEEEGVGEGKEREKKEGAVRERKEEENCRREGEKEEEEGDEEEEGRYQERGNEESGRQGRQGGGREYSKDHEFSEDDEPEDVHEEIKEHLEGEKKATGDSKSVPADDHSETDNSVKKVLTAIEKDTKANRKERAIHEYSENPKGNMHDRAKGSSSEILEDSKATKKSKKVYATLKFLSELLQKFQKLF</sequence>
<keyword evidence="12" id="KW-0282">Flagellum</keyword>
<dbReference type="GO" id="GO:0005085">
    <property type="term" value="F:guanyl-nucleotide exchange factor activity"/>
    <property type="evidence" value="ECO:0007669"/>
    <property type="project" value="UniProtKB-KW"/>
</dbReference>
<feature type="repeat" description="RCC1" evidence="21">
    <location>
        <begin position="106"/>
        <end position="158"/>
    </location>
</feature>
<feature type="compositionally biased region" description="Basic and acidic residues" evidence="22">
    <location>
        <begin position="950"/>
        <end position="965"/>
    </location>
</feature>
<accession>A0AB34H7W0</accession>
<feature type="region of interest" description="Disordered" evidence="22">
    <location>
        <begin position="1383"/>
        <end position="1409"/>
    </location>
</feature>
<evidence type="ECO:0000313" key="24">
    <source>
        <dbReference type="EMBL" id="KAJ8787779.1"/>
    </source>
</evidence>
<dbReference type="EMBL" id="JAIQCJ010001731">
    <property type="protein sequence ID" value="KAJ8787779.1"/>
    <property type="molecule type" value="Genomic_DNA"/>
</dbReference>
<feature type="compositionally biased region" description="Basic and acidic residues" evidence="22">
    <location>
        <begin position="1291"/>
        <end position="1303"/>
    </location>
</feature>
<feature type="compositionally biased region" description="Basic and acidic residues" evidence="22">
    <location>
        <begin position="1330"/>
        <end position="1361"/>
    </location>
</feature>
<evidence type="ECO:0000256" key="2">
    <source>
        <dbReference type="ARBA" id="ARBA00004300"/>
    </source>
</evidence>
<feature type="repeat" description="RCC1" evidence="21">
    <location>
        <begin position="159"/>
        <end position="208"/>
    </location>
</feature>
<feature type="compositionally biased region" description="Basic and acidic residues" evidence="22">
    <location>
        <begin position="1383"/>
        <end position="1397"/>
    </location>
</feature>